<comment type="caution">
    <text evidence="1">The sequence shown here is derived from an EMBL/GenBank/DDBJ whole genome shotgun (WGS) entry which is preliminary data.</text>
</comment>
<protein>
    <submittedName>
        <fullName evidence="1">Uncharacterized protein</fullName>
    </submittedName>
</protein>
<accession>A0A4Y2UTG0</accession>
<reference evidence="1 2" key="1">
    <citation type="journal article" date="2019" name="Sci. Rep.">
        <title>Orb-weaving spider Araneus ventricosus genome elucidates the spidroin gene catalogue.</title>
        <authorList>
            <person name="Kono N."/>
            <person name="Nakamura H."/>
            <person name="Ohtoshi R."/>
            <person name="Moran D.A.P."/>
            <person name="Shinohara A."/>
            <person name="Yoshida Y."/>
            <person name="Fujiwara M."/>
            <person name="Mori M."/>
            <person name="Tomita M."/>
            <person name="Arakawa K."/>
        </authorList>
    </citation>
    <scope>NUCLEOTIDE SEQUENCE [LARGE SCALE GENOMIC DNA]</scope>
</reference>
<name>A0A4Y2UTG0_ARAVE</name>
<dbReference type="AlphaFoldDB" id="A0A4Y2UTG0"/>
<gene>
    <name evidence="1" type="ORF">AVEN_21050_1</name>
</gene>
<sequence>MLPYFHASCHFSYSKCAHLYLQDMQNLKSTAGAEEYEKFTTQGNFTIHQTLKFWSGTRSAMHQQSLMKTTKTFGSLTHGSRESQEFSEIMMIAGKWWRGSSTNL</sequence>
<dbReference type="Proteomes" id="UP000499080">
    <property type="component" value="Unassembled WGS sequence"/>
</dbReference>
<evidence type="ECO:0000313" key="1">
    <source>
        <dbReference type="EMBL" id="GBO15404.1"/>
    </source>
</evidence>
<proteinExistence type="predicted"/>
<keyword evidence="2" id="KW-1185">Reference proteome</keyword>
<evidence type="ECO:0000313" key="2">
    <source>
        <dbReference type="Proteomes" id="UP000499080"/>
    </source>
</evidence>
<dbReference type="EMBL" id="BGPR01039447">
    <property type="protein sequence ID" value="GBO15404.1"/>
    <property type="molecule type" value="Genomic_DNA"/>
</dbReference>
<dbReference type="OrthoDB" id="6753017at2759"/>
<organism evidence="1 2">
    <name type="scientific">Araneus ventricosus</name>
    <name type="common">Orbweaver spider</name>
    <name type="synonym">Epeira ventricosa</name>
    <dbReference type="NCBI Taxonomy" id="182803"/>
    <lineage>
        <taxon>Eukaryota</taxon>
        <taxon>Metazoa</taxon>
        <taxon>Ecdysozoa</taxon>
        <taxon>Arthropoda</taxon>
        <taxon>Chelicerata</taxon>
        <taxon>Arachnida</taxon>
        <taxon>Araneae</taxon>
        <taxon>Araneomorphae</taxon>
        <taxon>Entelegynae</taxon>
        <taxon>Araneoidea</taxon>
        <taxon>Araneidae</taxon>
        <taxon>Araneus</taxon>
    </lineage>
</organism>